<keyword evidence="2" id="KW-1185">Reference proteome</keyword>
<evidence type="ECO:0000313" key="2">
    <source>
        <dbReference type="Proteomes" id="UP000250235"/>
    </source>
</evidence>
<evidence type="ECO:0000313" key="1">
    <source>
        <dbReference type="EMBL" id="KZV18580.1"/>
    </source>
</evidence>
<dbReference type="EMBL" id="KV017342">
    <property type="protein sequence ID" value="KZV18580.1"/>
    <property type="molecule type" value="Genomic_DNA"/>
</dbReference>
<proteinExistence type="predicted"/>
<dbReference type="Proteomes" id="UP000250235">
    <property type="component" value="Unassembled WGS sequence"/>
</dbReference>
<name>A0A2Z7AA45_9LAMI</name>
<sequence length="136" mass="14518">MRAAQGRAPPRRARSMAHVAPIIAQPFVRPAAHCRPPPGQCLSIAATNRATSCTRAAAITSAAMEACADSGAYTSHRPALRCAIMHETAAIGWPKQRPTLGRQARQARYDRVHMCAQEKGRGTAMRGGAVAGMQKF</sequence>
<organism evidence="1 2">
    <name type="scientific">Dorcoceras hygrometricum</name>
    <dbReference type="NCBI Taxonomy" id="472368"/>
    <lineage>
        <taxon>Eukaryota</taxon>
        <taxon>Viridiplantae</taxon>
        <taxon>Streptophyta</taxon>
        <taxon>Embryophyta</taxon>
        <taxon>Tracheophyta</taxon>
        <taxon>Spermatophyta</taxon>
        <taxon>Magnoliopsida</taxon>
        <taxon>eudicotyledons</taxon>
        <taxon>Gunneridae</taxon>
        <taxon>Pentapetalae</taxon>
        <taxon>asterids</taxon>
        <taxon>lamiids</taxon>
        <taxon>Lamiales</taxon>
        <taxon>Gesneriaceae</taxon>
        <taxon>Didymocarpoideae</taxon>
        <taxon>Trichosporeae</taxon>
        <taxon>Loxocarpinae</taxon>
        <taxon>Dorcoceras</taxon>
    </lineage>
</organism>
<protein>
    <submittedName>
        <fullName evidence="1">Uncharacterized protein</fullName>
    </submittedName>
</protein>
<accession>A0A2Z7AA45</accession>
<dbReference type="AlphaFoldDB" id="A0A2Z7AA45"/>
<gene>
    <name evidence="1" type="ORF">F511_42136</name>
</gene>
<reference evidence="1 2" key="1">
    <citation type="journal article" date="2015" name="Proc. Natl. Acad. Sci. U.S.A.">
        <title>The resurrection genome of Boea hygrometrica: A blueprint for survival of dehydration.</title>
        <authorList>
            <person name="Xiao L."/>
            <person name="Yang G."/>
            <person name="Zhang L."/>
            <person name="Yang X."/>
            <person name="Zhao S."/>
            <person name="Ji Z."/>
            <person name="Zhou Q."/>
            <person name="Hu M."/>
            <person name="Wang Y."/>
            <person name="Chen M."/>
            <person name="Xu Y."/>
            <person name="Jin H."/>
            <person name="Xiao X."/>
            <person name="Hu G."/>
            <person name="Bao F."/>
            <person name="Hu Y."/>
            <person name="Wan P."/>
            <person name="Li L."/>
            <person name="Deng X."/>
            <person name="Kuang T."/>
            <person name="Xiang C."/>
            <person name="Zhu J.K."/>
            <person name="Oliver M.J."/>
            <person name="He Y."/>
        </authorList>
    </citation>
    <scope>NUCLEOTIDE SEQUENCE [LARGE SCALE GENOMIC DNA]</scope>
    <source>
        <strain evidence="2">cv. XS01</strain>
    </source>
</reference>